<dbReference type="EMBL" id="KV921999">
    <property type="protein sequence ID" value="ORE03560.1"/>
    <property type="molecule type" value="Genomic_DNA"/>
</dbReference>
<evidence type="ECO:0000313" key="1">
    <source>
        <dbReference type="EMBL" id="ORE03560.1"/>
    </source>
</evidence>
<dbReference type="VEuPathDB" id="FungiDB:BCV72DRAFT_315003"/>
<dbReference type="AlphaFoldDB" id="A0A1X0QUW7"/>
<gene>
    <name evidence="1" type="ORF">BCV72DRAFT_315003</name>
</gene>
<accession>A0A1X0QUW7</accession>
<name>A0A1X0QUW7_RHIZD</name>
<dbReference type="OrthoDB" id="2269577at2759"/>
<sequence>MGHKSARTKECSNCKAILDEALKNKLEGNYERFTRKVYLEAVIRPEYKESFTKKIIKLSAFIRNVLFRA</sequence>
<protein>
    <submittedName>
        <fullName evidence="1">Uncharacterized protein</fullName>
    </submittedName>
</protein>
<organism evidence="1">
    <name type="scientific">Rhizopus microsporus var. microsporus</name>
    <dbReference type="NCBI Taxonomy" id="86635"/>
    <lineage>
        <taxon>Eukaryota</taxon>
        <taxon>Fungi</taxon>
        <taxon>Fungi incertae sedis</taxon>
        <taxon>Mucoromycota</taxon>
        <taxon>Mucoromycotina</taxon>
        <taxon>Mucoromycetes</taxon>
        <taxon>Mucorales</taxon>
        <taxon>Mucorineae</taxon>
        <taxon>Rhizopodaceae</taxon>
        <taxon>Rhizopus</taxon>
    </lineage>
</organism>
<reference evidence="1" key="1">
    <citation type="journal article" date="2016" name="Proc. Natl. Acad. Sci. U.S.A.">
        <title>Lipid metabolic changes in an early divergent fungus govern the establishment of a mutualistic symbiosis with endobacteria.</title>
        <authorList>
            <person name="Lastovetsky O.A."/>
            <person name="Gaspar M.L."/>
            <person name="Mondo S.J."/>
            <person name="LaButti K.M."/>
            <person name="Sandor L."/>
            <person name="Grigoriev I.V."/>
            <person name="Henry S.A."/>
            <person name="Pawlowska T.E."/>
        </authorList>
    </citation>
    <scope>NUCLEOTIDE SEQUENCE [LARGE SCALE GENOMIC DNA]</scope>
    <source>
        <strain evidence="1">ATCC 52814</strain>
    </source>
</reference>
<dbReference type="Proteomes" id="UP000242414">
    <property type="component" value="Unassembled WGS sequence"/>
</dbReference>
<proteinExistence type="predicted"/>